<dbReference type="PANTHER" id="PTHR42711:SF19">
    <property type="entry name" value="DOXORUBICIN RESISTANCE ATP-BINDING PROTEIN DRRA"/>
    <property type="match status" value="1"/>
</dbReference>
<dbReference type="SMART" id="SM00382">
    <property type="entry name" value="AAA"/>
    <property type="match status" value="1"/>
</dbReference>
<evidence type="ECO:0000256" key="6">
    <source>
        <dbReference type="ARBA" id="ARBA00022967"/>
    </source>
</evidence>
<dbReference type="EMBL" id="JAAGOA010000026">
    <property type="protein sequence ID" value="NEE03809.1"/>
    <property type="molecule type" value="Genomic_DNA"/>
</dbReference>
<dbReference type="InterPro" id="IPR017871">
    <property type="entry name" value="ABC_transporter-like_CS"/>
</dbReference>
<dbReference type="PROSITE" id="PS50893">
    <property type="entry name" value="ABC_TRANSPORTER_2"/>
    <property type="match status" value="1"/>
</dbReference>
<dbReference type="SUPFAM" id="SSF52540">
    <property type="entry name" value="P-loop containing nucleoside triphosphate hydrolases"/>
    <property type="match status" value="1"/>
</dbReference>
<evidence type="ECO:0000256" key="5">
    <source>
        <dbReference type="ARBA" id="ARBA00022840"/>
    </source>
</evidence>
<sequence length="335" mass="35339">MAEPIIEVDGLVKVFRGNVRALDGLSLQVEQGIVYGLLGPNGAGKTTLIRVLTTLLAADAGSASVAGIDLNADPQAVRSRIGLAGQFAAVDDYLTGRENVELVGRLYGFSRRDARQRAATVLERIGMLDVADRQVKTYSGGMRRRIDLAASLVGSPQVLFLDEPTTGIDPASRRSLWELIRHLLDDGTTIVLTTQYLDEADQLADRIAVIDHGRLVSEGTTADLKNRVGGTVLDLSVSQADRPNALAVLEEAVVGGVTVDPGRDTIVLPASDGVTTLYDVLGRLDRARITPTDVALHRPTLDDVFLALTGSVPGNEAAAGAAVGAGTDRETGADR</sequence>
<name>A0A6L9SFA9_9ACTN</name>
<keyword evidence="5 11" id="KW-0067">ATP-binding</keyword>
<proteinExistence type="inferred from homology"/>
<dbReference type="PROSITE" id="PS00211">
    <property type="entry name" value="ABC_TRANSPORTER_1"/>
    <property type="match status" value="1"/>
</dbReference>
<feature type="domain" description="ABC transporter" evidence="10">
    <location>
        <begin position="6"/>
        <end position="237"/>
    </location>
</feature>
<evidence type="ECO:0000256" key="1">
    <source>
        <dbReference type="ARBA" id="ARBA00004413"/>
    </source>
</evidence>
<protein>
    <submittedName>
        <fullName evidence="11">ATP-binding cassette domain-containing protein</fullName>
    </submittedName>
</protein>
<evidence type="ECO:0000256" key="3">
    <source>
        <dbReference type="ARBA" id="ARBA00022475"/>
    </source>
</evidence>
<keyword evidence="6" id="KW-1278">Translocase</keyword>
<keyword evidence="8" id="KW-0046">Antibiotic resistance</keyword>
<dbReference type="GO" id="GO:0043215">
    <property type="term" value="P:daunorubicin transport"/>
    <property type="evidence" value="ECO:0007669"/>
    <property type="project" value="InterPro"/>
</dbReference>
<dbReference type="GO" id="GO:1900753">
    <property type="term" value="P:doxorubicin transport"/>
    <property type="evidence" value="ECO:0007669"/>
    <property type="project" value="InterPro"/>
</dbReference>
<dbReference type="AlphaFoldDB" id="A0A6L9SFA9"/>
<evidence type="ECO:0000313" key="11">
    <source>
        <dbReference type="EMBL" id="NEE03809.1"/>
    </source>
</evidence>
<evidence type="ECO:0000256" key="9">
    <source>
        <dbReference type="ARBA" id="ARBA00049985"/>
    </source>
</evidence>
<accession>A0A6L9SFA9</accession>
<evidence type="ECO:0000259" key="10">
    <source>
        <dbReference type="PROSITE" id="PS50893"/>
    </source>
</evidence>
<evidence type="ECO:0000256" key="2">
    <source>
        <dbReference type="ARBA" id="ARBA00022448"/>
    </source>
</evidence>
<keyword evidence="3" id="KW-1003">Cell membrane</keyword>
<dbReference type="RefSeq" id="WP_163743804.1">
    <property type="nucleotide sequence ID" value="NZ_JAAGOA010000026.1"/>
</dbReference>
<dbReference type="GO" id="GO:0046677">
    <property type="term" value="P:response to antibiotic"/>
    <property type="evidence" value="ECO:0007669"/>
    <property type="project" value="UniProtKB-KW"/>
</dbReference>
<gene>
    <name evidence="11" type="ORF">G1H10_26935</name>
</gene>
<dbReference type="PANTHER" id="PTHR42711">
    <property type="entry name" value="ABC TRANSPORTER ATP-BINDING PROTEIN"/>
    <property type="match status" value="1"/>
</dbReference>
<comment type="caution">
    <text evidence="11">The sequence shown here is derived from an EMBL/GenBank/DDBJ whole genome shotgun (WGS) entry which is preliminary data.</text>
</comment>
<dbReference type="InterPro" id="IPR027417">
    <property type="entry name" value="P-loop_NTPase"/>
</dbReference>
<dbReference type="NCBIfam" id="TIGR01188">
    <property type="entry name" value="drrA"/>
    <property type="match status" value="1"/>
</dbReference>
<keyword evidence="7" id="KW-0472">Membrane</keyword>
<organism evidence="11 12">
    <name type="scientific">Phytoactinopolyspora halotolerans</name>
    <dbReference type="NCBI Taxonomy" id="1981512"/>
    <lineage>
        <taxon>Bacteria</taxon>
        <taxon>Bacillati</taxon>
        <taxon>Actinomycetota</taxon>
        <taxon>Actinomycetes</taxon>
        <taxon>Jiangellales</taxon>
        <taxon>Jiangellaceae</taxon>
        <taxon>Phytoactinopolyspora</taxon>
    </lineage>
</organism>
<dbReference type="GO" id="GO:0005524">
    <property type="term" value="F:ATP binding"/>
    <property type="evidence" value="ECO:0007669"/>
    <property type="project" value="UniProtKB-KW"/>
</dbReference>
<dbReference type="FunFam" id="3.40.50.300:FF:000589">
    <property type="entry name" value="ABC transporter, ATP-binding subunit"/>
    <property type="match status" value="1"/>
</dbReference>
<evidence type="ECO:0000313" key="12">
    <source>
        <dbReference type="Proteomes" id="UP000475214"/>
    </source>
</evidence>
<dbReference type="InterPro" id="IPR050763">
    <property type="entry name" value="ABC_transporter_ATP-binding"/>
</dbReference>
<comment type="subcellular location">
    <subcellularLocation>
        <location evidence="1">Cell membrane</location>
        <topology evidence="1">Peripheral membrane protein</topology>
        <orientation evidence="1">Cytoplasmic side</orientation>
    </subcellularLocation>
</comment>
<dbReference type="InterPro" id="IPR003439">
    <property type="entry name" value="ABC_transporter-like_ATP-bd"/>
</dbReference>
<dbReference type="GO" id="GO:0016887">
    <property type="term" value="F:ATP hydrolysis activity"/>
    <property type="evidence" value="ECO:0007669"/>
    <property type="project" value="InterPro"/>
</dbReference>
<dbReference type="Gene3D" id="3.40.50.300">
    <property type="entry name" value="P-loop containing nucleotide triphosphate hydrolases"/>
    <property type="match status" value="1"/>
</dbReference>
<dbReference type="InterPro" id="IPR005894">
    <property type="entry name" value="DrrA"/>
</dbReference>
<dbReference type="Proteomes" id="UP000475214">
    <property type="component" value="Unassembled WGS sequence"/>
</dbReference>
<keyword evidence="2" id="KW-0813">Transport</keyword>
<dbReference type="InterPro" id="IPR003593">
    <property type="entry name" value="AAA+_ATPase"/>
</dbReference>
<comment type="similarity">
    <text evidence="9">Belongs to the ABC transporter superfamily. Drug exporter-1 (DrugE1) (TC 3.A.1.105) family.</text>
</comment>
<reference evidence="11 12" key="1">
    <citation type="submission" date="2020-02" db="EMBL/GenBank/DDBJ databases">
        <authorList>
            <person name="Li X.-J."/>
            <person name="Han X.-M."/>
        </authorList>
    </citation>
    <scope>NUCLEOTIDE SEQUENCE [LARGE SCALE GENOMIC DNA]</scope>
    <source>
        <strain evidence="11 12">CCTCC AB 2017055</strain>
    </source>
</reference>
<evidence type="ECO:0000256" key="7">
    <source>
        <dbReference type="ARBA" id="ARBA00023136"/>
    </source>
</evidence>
<keyword evidence="12" id="KW-1185">Reference proteome</keyword>
<dbReference type="Pfam" id="PF00005">
    <property type="entry name" value="ABC_tran"/>
    <property type="match status" value="1"/>
</dbReference>
<keyword evidence="4" id="KW-0547">Nucleotide-binding</keyword>
<dbReference type="GO" id="GO:0005886">
    <property type="term" value="C:plasma membrane"/>
    <property type="evidence" value="ECO:0007669"/>
    <property type="project" value="UniProtKB-SubCell"/>
</dbReference>
<evidence type="ECO:0000256" key="8">
    <source>
        <dbReference type="ARBA" id="ARBA00023251"/>
    </source>
</evidence>
<evidence type="ECO:0000256" key="4">
    <source>
        <dbReference type="ARBA" id="ARBA00022741"/>
    </source>
</evidence>